<dbReference type="KEGG" id="spiu:SPICUR_00585"/>
<organism evidence="6 7">
    <name type="scientific">Spiribacter curvatus</name>
    <dbReference type="NCBI Taxonomy" id="1335757"/>
    <lineage>
        <taxon>Bacteria</taxon>
        <taxon>Pseudomonadati</taxon>
        <taxon>Pseudomonadota</taxon>
        <taxon>Gammaproteobacteria</taxon>
        <taxon>Chromatiales</taxon>
        <taxon>Ectothiorhodospiraceae</taxon>
        <taxon>Spiribacter</taxon>
    </lineage>
</organism>
<keyword evidence="3 4" id="KW-0119">Carbohydrate metabolism</keyword>
<feature type="binding site" evidence="4">
    <location>
        <begin position="31"/>
        <end position="32"/>
    </location>
    <ligand>
        <name>NADP(+)</name>
        <dbReference type="ChEBI" id="CHEBI:58349"/>
    </ligand>
</feature>
<feature type="binding site" evidence="4">
    <location>
        <begin position="74"/>
        <end position="78"/>
    </location>
    <ligand>
        <name>NADP(+)</name>
        <dbReference type="ChEBI" id="CHEBI:58349"/>
    </ligand>
</feature>
<dbReference type="Gene3D" id="3.40.50.720">
    <property type="entry name" value="NAD(P)-binding Rossmann-like Domain"/>
    <property type="match status" value="1"/>
</dbReference>
<dbReference type="GO" id="GO:0005975">
    <property type="term" value="P:carbohydrate metabolic process"/>
    <property type="evidence" value="ECO:0007669"/>
    <property type="project" value="UniProtKB-UniRule"/>
</dbReference>
<comment type="pathway">
    <text evidence="4">Nucleotide-sugar biosynthesis; ADP-L-glycero-beta-D-manno-heptose biosynthesis; ADP-L-glycero-beta-D-manno-heptose from D-glycero-beta-D-manno-heptose 7-phosphate: step 4/4.</text>
</comment>
<feature type="binding site" evidence="4">
    <location>
        <position position="176"/>
    </location>
    <ligand>
        <name>NADP(+)</name>
        <dbReference type="ChEBI" id="CHEBI:58349"/>
    </ligand>
</feature>
<feature type="binding site" evidence="4">
    <location>
        <position position="178"/>
    </location>
    <ligand>
        <name>substrate</name>
    </ligand>
</feature>
<reference evidence="6 7" key="1">
    <citation type="journal article" date="2013" name="BMC Genomics">
        <title>Genomes of "Spiribacter", a streamlined, successful halophilic bacterium.</title>
        <authorList>
            <person name="Lopez-Perez M."/>
            <person name="Ghai R."/>
            <person name="Leon M.J."/>
            <person name="Rodriguez-Olmos A."/>
            <person name="Copa-Patino J.L."/>
            <person name="Soliveri J."/>
            <person name="Sanchez-Porro C."/>
            <person name="Ventosa A."/>
            <person name="Rodriguez-Valera F."/>
        </authorList>
    </citation>
    <scope>NUCLEOTIDE SEQUENCE [LARGE SCALE GENOMIC DNA]</scope>
    <source>
        <strain evidence="6 7">UAH-SP71</strain>
    </source>
</reference>
<dbReference type="EC" id="5.1.3.20" evidence="4"/>
<evidence type="ECO:0000256" key="4">
    <source>
        <dbReference type="HAMAP-Rule" id="MF_01601"/>
    </source>
</evidence>
<comment type="catalytic activity">
    <reaction evidence="4">
        <text>ADP-D-glycero-beta-D-manno-heptose = ADP-L-glycero-beta-D-manno-heptose</text>
        <dbReference type="Rhea" id="RHEA:17577"/>
        <dbReference type="ChEBI" id="CHEBI:59967"/>
        <dbReference type="ChEBI" id="CHEBI:61506"/>
        <dbReference type="EC" id="5.1.3.20"/>
    </reaction>
</comment>
<keyword evidence="7" id="KW-1185">Reference proteome</keyword>
<comment type="subunit">
    <text evidence="4">Homopentamer.</text>
</comment>
<gene>
    <name evidence="4" type="primary">hldD</name>
    <name evidence="6" type="ORF">SPICUR_00585</name>
</gene>
<dbReference type="Proteomes" id="UP000017640">
    <property type="component" value="Chromosome"/>
</dbReference>
<evidence type="ECO:0000313" key="7">
    <source>
        <dbReference type="Proteomes" id="UP000017640"/>
    </source>
</evidence>
<keyword evidence="1 4" id="KW-0521">NADP</keyword>
<feature type="binding site" evidence="4">
    <location>
        <begin position="10"/>
        <end position="11"/>
    </location>
    <ligand>
        <name>NADP(+)</name>
        <dbReference type="ChEBI" id="CHEBI:58349"/>
    </ligand>
</feature>
<evidence type="ECO:0000259" key="5">
    <source>
        <dbReference type="Pfam" id="PF01370"/>
    </source>
</evidence>
<dbReference type="Pfam" id="PF01370">
    <property type="entry name" value="Epimerase"/>
    <property type="match status" value="1"/>
</dbReference>
<proteinExistence type="inferred from homology"/>
<evidence type="ECO:0000256" key="1">
    <source>
        <dbReference type="ARBA" id="ARBA00022857"/>
    </source>
</evidence>
<dbReference type="GO" id="GO:0008712">
    <property type="term" value="F:ADP-glyceromanno-heptose 6-epimerase activity"/>
    <property type="evidence" value="ECO:0007669"/>
    <property type="project" value="UniProtKB-UniRule"/>
</dbReference>
<feature type="binding site" evidence="4">
    <location>
        <position position="167"/>
    </location>
    <ligand>
        <name>substrate</name>
    </ligand>
</feature>
<comment type="cofactor">
    <cofactor evidence="4">
        <name>NADP(+)</name>
        <dbReference type="ChEBI" id="CHEBI:58349"/>
    </cofactor>
    <text evidence="4">Binds 1 NADP(+) per subunit.</text>
</comment>
<dbReference type="GO" id="GO:0050661">
    <property type="term" value="F:NADP binding"/>
    <property type="evidence" value="ECO:0007669"/>
    <property type="project" value="InterPro"/>
</dbReference>
<dbReference type="InterPro" id="IPR036291">
    <property type="entry name" value="NAD(P)-bd_dom_sf"/>
</dbReference>
<dbReference type="UniPathway" id="UPA00356">
    <property type="reaction ID" value="UER00440"/>
</dbReference>
<dbReference type="PANTHER" id="PTHR43103">
    <property type="entry name" value="NUCLEOSIDE-DIPHOSPHATE-SUGAR EPIMERASE"/>
    <property type="match status" value="1"/>
</dbReference>
<name>U5T3Q1_9GAMM</name>
<feature type="active site" description="Proton acceptor" evidence="4">
    <location>
        <position position="176"/>
    </location>
</feature>
<dbReference type="PANTHER" id="PTHR43103:SF3">
    <property type="entry name" value="ADP-L-GLYCERO-D-MANNO-HEPTOSE-6-EPIMERASE"/>
    <property type="match status" value="1"/>
</dbReference>
<feature type="binding site" evidence="4">
    <location>
        <begin position="199"/>
        <end position="202"/>
    </location>
    <ligand>
        <name>substrate</name>
    </ligand>
</feature>
<dbReference type="EMBL" id="CP005990">
    <property type="protein sequence ID" value="AGY90973.1"/>
    <property type="molecule type" value="Genomic_DNA"/>
</dbReference>
<evidence type="ECO:0000256" key="2">
    <source>
        <dbReference type="ARBA" id="ARBA00023235"/>
    </source>
</evidence>
<feature type="binding site" evidence="4">
    <location>
        <position position="185"/>
    </location>
    <ligand>
        <name>substrate</name>
    </ligand>
</feature>
<feature type="binding site" evidence="4">
    <location>
        <position position="276"/>
    </location>
    <ligand>
        <name>substrate</name>
    </ligand>
</feature>
<dbReference type="PATRIC" id="fig|1335757.3.peg.116"/>
<feature type="binding site" evidence="4">
    <location>
        <position position="53"/>
    </location>
    <ligand>
        <name>NADP(+)</name>
        <dbReference type="ChEBI" id="CHEBI:58349"/>
    </ligand>
</feature>
<sequence>MIVVTGGAGFIGSNLVHGLNARGREDVVVVDDLTNGEKFLNIRDARIAHYLDQDAFLDWLVENGDETVDAVFHLGACSDTTEWDGRYMMENNYEFSRQSLEISLAYKIPFIYASSAAVYGSNTDFKEEIGAEKPLNMYGYSKALFDRYVADKLPTAHSQIAGLRYFNVYGPREFHKGRMASIARHHYRQLRADGVVKLFEGNDGYGAGEQQRDFVHVNDAVRVNLWLLDNPAVSGVFNCGTGFAEPFNEVARSVIRHAGSGDIDYIPFPDDLRGVYQSYTQADLTALRAAGYSEPFMPVAEGVEHYMTWLDGRGSAGVIDE</sequence>
<dbReference type="CDD" id="cd05248">
    <property type="entry name" value="ADP_GME_SDR_e"/>
    <property type="match status" value="1"/>
</dbReference>
<dbReference type="Gene3D" id="3.90.25.10">
    <property type="entry name" value="UDP-galactose 4-epimerase, domain 1"/>
    <property type="match status" value="1"/>
</dbReference>
<feature type="binding site" evidence="4">
    <location>
        <position position="91"/>
    </location>
    <ligand>
        <name>NADP(+)</name>
        <dbReference type="ChEBI" id="CHEBI:58349"/>
    </ligand>
</feature>
<comment type="function">
    <text evidence="4">Catalyzes the interconversion between ADP-D-glycero-beta-D-manno-heptose and ADP-L-glycero-beta-D-manno-heptose via an epimerization at carbon 6 of the heptose.</text>
</comment>
<dbReference type="HAMAP" id="MF_01601">
    <property type="entry name" value="Heptose_epimerase"/>
    <property type="match status" value="1"/>
</dbReference>
<comment type="similarity">
    <text evidence="4">Belongs to the NAD(P)-dependent epimerase/dehydratase family. HldD subfamily.</text>
</comment>
<dbReference type="AlphaFoldDB" id="U5T3Q1"/>
<evidence type="ECO:0000256" key="3">
    <source>
        <dbReference type="ARBA" id="ARBA00023277"/>
    </source>
</evidence>
<dbReference type="STRING" id="1335757.SPICUR_00585"/>
<evidence type="ECO:0000313" key="6">
    <source>
        <dbReference type="EMBL" id="AGY90973.1"/>
    </source>
</evidence>
<accession>U5T3Q1</accession>
<protein>
    <recommendedName>
        <fullName evidence="4">ADP-L-glycero-D-manno-heptose-6-epimerase</fullName>
        <ecNumber evidence="4">5.1.3.20</ecNumber>
    </recommendedName>
    <alternativeName>
        <fullName evidence="4">ADP-L-glycero-beta-D-manno-heptose-6-epimerase</fullName>
        <shortName evidence="4">ADP-glyceromanno-heptose 6-epimerase</shortName>
        <shortName evidence="4">ADP-hep 6-epimerase</shortName>
        <shortName evidence="4">AGME</shortName>
    </alternativeName>
</protein>
<dbReference type="RefSeq" id="WP_023364967.1">
    <property type="nucleotide sequence ID" value="NC_022664.1"/>
</dbReference>
<feature type="domain" description="NAD-dependent epimerase/dehydratase" evidence="5">
    <location>
        <begin position="2"/>
        <end position="240"/>
    </location>
</feature>
<keyword evidence="2 4" id="KW-0413">Isomerase</keyword>
<dbReference type="SUPFAM" id="SSF51735">
    <property type="entry name" value="NAD(P)-binding Rossmann-fold domains"/>
    <property type="match status" value="1"/>
</dbReference>
<comment type="domain">
    <text evidence="4">Contains a large N-terminal NADP-binding domain, and a smaller C-terminal substrate-binding domain.</text>
</comment>
<dbReference type="OrthoDB" id="9803010at2"/>
<feature type="active site" description="Proton acceptor" evidence="4">
    <location>
        <position position="138"/>
    </location>
</feature>
<dbReference type="NCBIfam" id="TIGR02197">
    <property type="entry name" value="heptose_epim"/>
    <property type="match status" value="1"/>
</dbReference>
<feature type="binding site" evidence="4">
    <location>
        <position position="142"/>
    </location>
    <ligand>
        <name>NADP(+)</name>
        <dbReference type="ChEBI" id="CHEBI:58349"/>
    </ligand>
</feature>
<dbReference type="eggNOG" id="COG0451">
    <property type="taxonomic scope" value="Bacteria"/>
</dbReference>
<feature type="binding site" evidence="4">
    <location>
        <position position="212"/>
    </location>
    <ligand>
        <name>substrate</name>
    </ligand>
</feature>
<dbReference type="GO" id="GO:0097171">
    <property type="term" value="P:ADP-L-glycero-beta-D-manno-heptose biosynthetic process"/>
    <property type="evidence" value="ECO:0007669"/>
    <property type="project" value="UniProtKB-UniPathway"/>
</dbReference>
<dbReference type="InterPro" id="IPR001509">
    <property type="entry name" value="Epimerase_deHydtase"/>
</dbReference>
<dbReference type="HOGENOM" id="CLU_007383_1_3_6"/>
<dbReference type="InterPro" id="IPR011912">
    <property type="entry name" value="Heptose_epim"/>
</dbReference>
<feature type="binding site" evidence="4">
    <location>
        <position position="168"/>
    </location>
    <ligand>
        <name>NADP(+)</name>
        <dbReference type="ChEBI" id="CHEBI:58349"/>
    </ligand>
</feature>
<feature type="binding site" evidence="4">
    <location>
        <position position="38"/>
    </location>
    <ligand>
        <name>NADP(+)</name>
        <dbReference type="ChEBI" id="CHEBI:58349"/>
    </ligand>
</feature>